<accession>A0A5S3P693</accession>
<evidence type="ECO:0000256" key="1">
    <source>
        <dbReference type="SAM" id="MobiDB-lite"/>
    </source>
</evidence>
<keyword evidence="3" id="KW-1185">Reference proteome</keyword>
<comment type="caution">
    <text evidence="2">The sequence shown here is derived from an EMBL/GenBank/DDBJ whole genome shotgun (WGS) entry which is preliminary data.</text>
</comment>
<feature type="region of interest" description="Disordered" evidence="1">
    <location>
        <begin position="31"/>
        <end position="66"/>
    </location>
</feature>
<sequence length="66" mass="7272">MIDYFALALTHGLLLLAVLRIVMRDALDSEDPLAGAEPDATGADDAPEPLRRNRRKRAKSADRRDA</sequence>
<gene>
    <name evidence="2" type="ORF">FEV51_08720</name>
</gene>
<dbReference type="Proteomes" id="UP000309668">
    <property type="component" value="Unassembled WGS sequence"/>
</dbReference>
<proteinExistence type="predicted"/>
<dbReference type="RefSeq" id="WP_138617947.1">
    <property type="nucleotide sequence ID" value="NZ_VCAO01000003.1"/>
</dbReference>
<dbReference type="AlphaFoldDB" id="A0A5S3P693"/>
<name>A0A5S3P693_9SPHN</name>
<reference evidence="2 3" key="1">
    <citation type="submission" date="2019-05" db="EMBL/GenBank/DDBJ databases">
        <title>Erythrobacter marisflavi sp. nov., isolated from isolated from water of an estuary environment.</title>
        <authorList>
            <person name="Yoon J.-H."/>
        </authorList>
    </citation>
    <scope>NUCLEOTIDE SEQUENCE [LARGE SCALE GENOMIC DNA]</scope>
    <source>
        <strain evidence="2 3">KEM-5</strain>
    </source>
</reference>
<protein>
    <submittedName>
        <fullName evidence="2">Uncharacterized protein</fullName>
    </submittedName>
</protein>
<organism evidence="2 3">
    <name type="scientific">Qipengyuania marisflavi</name>
    <dbReference type="NCBI Taxonomy" id="2486356"/>
    <lineage>
        <taxon>Bacteria</taxon>
        <taxon>Pseudomonadati</taxon>
        <taxon>Pseudomonadota</taxon>
        <taxon>Alphaproteobacteria</taxon>
        <taxon>Sphingomonadales</taxon>
        <taxon>Erythrobacteraceae</taxon>
        <taxon>Qipengyuania</taxon>
    </lineage>
</organism>
<evidence type="ECO:0000313" key="2">
    <source>
        <dbReference type="EMBL" id="TMM48351.1"/>
    </source>
</evidence>
<dbReference type="EMBL" id="VCAO01000003">
    <property type="protein sequence ID" value="TMM48351.1"/>
    <property type="molecule type" value="Genomic_DNA"/>
</dbReference>
<evidence type="ECO:0000313" key="3">
    <source>
        <dbReference type="Proteomes" id="UP000309668"/>
    </source>
</evidence>